<gene>
    <name evidence="1" type="ORF">RMSM_04775</name>
</gene>
<dbReference type="EMBL" id="ANOG01000683">
    <property type="protein sequence ID" value="EMI18295.1"/>
    <property type="molecule type" value="Genomic_DNA"/>
</dbReference>
<keyword evidence="2" id="KW-1185">Reference proteome</keyword>
<dbReference type="AlphaFoldDB" id="M5RG41"/>
<sequence length="49" mass="5224">MKLGEEDFWSSILTVAKAALAVAKVAKTFGLPTPAETTRAESLGLFSLR</sequence>
<evidence type="ECO:0000313" key="2">
    <source>
        <dbReference type="Proteomes" id="UP000011991"/>
    </source>
</evidence>
<protein>
    <submittedName>
        <fullName evidence="1">Uncharacterized protein</fullName>
    </submittedName>
</protein>
<reference evidence="1 2" key="1">
    <citation type="journal article" date="2013" name="Mar. Genomics">
        <title>Expression of sulfatases in Rhodopirellula baltica and the diversity of sulfatases in the genus Rhodopirellula.</title>
        <authorList>
            <person name="Wegner C.E."/>
            <person name="Richter-Heitmann T."/>
            <person name="Klindworth A."/>
            <person name="Klockow C."/>
            <person name="Richter M."/>
            <person name="Achstetter T."/>
            <person name="Glockner F.O."/>
            <person name="Harder J."/>
        </authorList>
    </citation>
    <scope>NUCLEOTIDE SEQUENCE [LARGE SCALE GENOMIC DNA]</scope>
    <source>
        <strain evidence="1 2">SM1</strain>
    </source>
</reference>
<name>M5RG41_9BACT</name>
<organism evidence="1 2">
    <name type="scientific">Rhodopirellula maiorica SM1</name>
    <dbReference type="NCBI Taxonomy" id="1265738"/>
    <lineage>
        <taxon>Bacteria</taxon>
        <taxon>Pseudomonadati</taxon>
        <taxon>Planctomycetota</taxon>
        <taxon>Planctomycetia</taxon>
        <taxon>Pirellulales</taxon>
        <taxon>Pirellulaceae</taxon>
        <taxon>Novipirellula</taxon>
    </lineage>
</organism>
<dbReference type="PATRIC" id="fig|1265738.3.peg.4798"/>
<comment type="caution">
    <text evidence="1">The sequence shown here is derived from an EMBL/GenBank/DDBJ whole genome shotgun (WGS) entry which is preliminary data.</text>
</comment>
<accession>M5RG41</accession>
<proteinExistence type="predicted"/>
<dbReference type="Proteomes" id="UP000011991">
    <property type="component" value="Unassembled WGS sequence"/>
</dbReference>
<evidence type="ECO:0000313" key="1">
    <source>
        <dbReference type="EMBL" id="EMI18295.1"/>
    </source>
</evidence>